<dbReference type="AlphaFoldDB" id="A0A5J4JET0"/>
<dbReference type="InterPro" id="IPR036866">
    <property type="entry name" value="RibonucZ/Hydroxyglut_hydro"/>
</dbReference>
<feature type="domain" description="Metallo-beta-lactamase" evidence="1">
    <location>
        <begin position="36"/>
        <end position="240"/>
    </location>
</feature>
<comment type="caution">
    <text evidence="2">The sequence shown here is derived from an EMBL/GenBank/DDBJ whole genome shotgun (WGS) entry which is preliminary data.</text>
</comment>
<dbReference type="InterPro" id="IPR001279">
    <property type="entry name" value="Metallo-B-lactamas"/>
</dbReference>
<dbReference type="RefSeq" id="WP_151680505.1">
    <property type="nucleotide sequence ID" value="NZ_BKZP01000008.1"/>
</dbReference>
<dbReference type="EMBL" id="BKZQ01000002">
    <property type="protein sequence ID" value="GER68848.1"/>
    <property type="molecule type" value="Genomic_DNA"/>
</dbReference>
<evidence type="ECO:0000259" key="1">
    <source>
        <dbReference type="SMART" id="SM00849"/>
    </source>
</evidence>
<gene>
    <name evidence="2" type="ORF">BpJC7_01510</name>
</gene>
<keyword evidence="3" id="KW-1185">Reference proteome</keyword>
<dbReference type="SMART" id="SM00849">
    <property type="entry name" value="Lactamase_B"/>
    <property type="match status" value="1"/>
</dbReference>
<sequence length="326" mass="37380">MANFAEKTERCAGDRLTKVAENVYKLVVRFPFGMRAVNCYLFKGEKGYTVVDTGDYHEGAMNTWEALLEPGFPLEKLVLTHAHPDHLGLAKWLKEQYHVPIFMSDLSWQVVQETKARFTASHDKYDHILQKHGGPALPKRNYAREIPKYDFEPDGLFTNREMIFLGDDEYETIWTPGHAPDHFCFYNREKKIMVLGDHVLKDLSPIVAAWSEKDENPLQDYFDSLDRIKDLPANVALPGHGGLIGDVKERAESIRMRHEHRLDQILESLETGRKTAAQICREVYGDVGIKKFFSPFMATVTRCIYLESAGKISSEMVGGNIFYFIR</sequence>
<dbReference type="Gene3D" id="3.60.15.10">
    <property type="entry name" value="Ribonuclease Z/Hydroxyacylglutathione hydrolase-like"/>
    <property type="match status" value="1"/>
</dbReference>
<dbReference type="InterPro" id="IPR050662">
    <property type="entry name" value="Sec-metab_biosynth-thioest"/>
</dbReference>
<accession>A0A5J4JET0</accession>
<dbReference type="PANTHER" id="PTHR23131">
    <property type="entry name" value="ENDORIBONUCLEASE LACTB2"/>
    <property type="match status" value="1"/>
</dbReference>
<evidence type="ECO:0000313" key="2">
    <source>
        <dbReference type="EMBL" id="GER68848.1"/>
    </source>
</evidence>
<organism evidence="2 3">
    <name type="scientific">Weizmannia acidilactici</name>
    <dbReference type="NCBI Taxonomy" id="2607726"/>
    <lineage>
        <taxon>Bacteria</taxon>
        <taxon>Bacillati</taxon>
        <taxon>Bacillota</taxon>
        <taxon>Bacilli</taxon>
        <taxon>Bacillales</taxon>
        <taxon>Bacillaceae</taxon>
        <taxon>Heyndrickxia</taxon>
    </lineage>
</organism>
<dbReference type="PANTHER" id="PTHR23131:SF4">
    <property type="entry name" value="METALLO-BETA-LACTAMASE SUPERFAMILY POTEIN"/>
    <property type="match status" value="1"/>
</dbReference>
<name>A0A5J4JET0_9BACI</name>
<dbReference type="SUPFAM" id="SSF56281">
    <property type="entry name" value="Metallo-hydrolase/oxidoreductase"/>
    <property type="match status" value="1"/>
</dbReference>
<evidence type="ECO:0000313" key="3">
    <source>
        <dbReference type="Proteomes" id="UP000391919"/>
    </source>
</evidence>
<protein>
    <submittedName>
        <fullName evidence="2">MBL fold metallo-hydrolase</fullName>
    </submittedName>
</protein>
<proteinExistence type="predicted"/>
<dbReference type="Proteomes" id="UP000391919">
    <property type="component" value="Unassembled WGS sequence"/>
</dbReference>
<reference evidence="2 3" key="1">
    <citation type="submission" date="2019-09" db="EMBL/GenBank/DDBJ databases">
        <title>Draft genome sequence of Bacillus sp. JC-7.</title>
        <authorList>
            <person name="Tanaka N."/>
            <person name="Shiwa Y."/>
            <person name="Fujita N."/>
            <person name="Tanasupawat S."/>
        </authorList>
    </citation>
    <scope>NUCLEOTIDE SEQUENCE [LARGE SCALE GENOMIC DNA]</scope>
    <source>
        <strain evidence="2 3">JC-7</strain>
    </source>
</reference>
<dbReference type="Pfam" id="PF00753">
    <property type="entry name" value="Lactamase_B"/>
    <property type="match status" value="1"/>
</dbReference>